<feature type="region of interest" description="Disordered" evidence="1">
    <location>
        <begin position="105"/>
        <end position="125"/>
    </location>
</feature>
<reference evidence="3" key="1">
    <citation type="submission" date="2022-03" db="EMBL/GenBank/DDBJ databases">
        <authorList>
            <person name="Lindestad O."/>
        </authorList>
    </citation>
    <scope>NUCLEOTIDE SEQUENCE</scope>
</reference>
<organism evidence="3 4">
    <name type="scientific">Pararge aegeria aegeria</name>
    <dbReference type="NCBI Taxonomy" id="348720"/>
    <lineage>
        <taxon>Eukaryota</taxon>
        <taxon>Metazoa</taxon>
        <taxon>Ecdysozoa</taxon>
        <taxon>Arthropoda</taxon>
        <taxon>Hexapoda</taxon>
        <taxon>Insecta</taxon>
        <taxon>Pterygota</taxon>
        <taxon>Neoptera</taxon>
        <taxon>Endopterygota</taxon>
        <taxon>Lepidoptera</taxon>
        <taxon>Glossata</taxon>
        <taxon>Ditrysia</taxon>
        <taxon>Papilionoidea</taxon>
        <taxon>Nymphalidae</taxon>
        <taxon>Satyrinae</taxon>
        <taxon>Satyrini</taxon>
        <taxon>Parargina</taxon>
        <taxon>Pararge</taxon>
    </lineage>
</organism>
<evidence type="ECO:0000256" key="2">
    <source>
        <dbReference type="SAM" id="Phobius"/>
    </source>
</evidence>
<dbReference type="AlphaFoldDB" id="A0A8S4QWG9"/>
<dbReference type="Proteomes" id="UP000838756">
    <property type="component" value="Unassembled WGS sequence"/>
</dbReference>
<protein>
    <submittedName>
        <fullName evidence="3">Jg12083 protein</fullName>
    </submittedName>
</protein>
<keyword evidence="4" id="KW-1185">Reference proteome</keyword>
<name>A0A8S4QWG9_9NEOP</name>
<comment type="caution">
    <text evidence="3">The sequence shown here is derived from an EMBL/GenBank/DDBJ whole genome shotgun (WGS) entry which is preliminary data.</text>
</comment>
<dbReference type="OrthoDB" id="7457027at2759"/>
<evidence type="ECO:0000313" key="3">
    <source>
        <dbReference type="EMBL" id="CAH2217679.1"/>
    </source>
</evidence>
<proteinExistence type="predicted"/>
<evidence type="ECO:0000313" key="4">
    <source>
        <dbReference type="Proteomes" id="UP000838756"/>
    </source>
</evidence>
<keyword evidence="2" id="KW-0812">Transmembrane</keyword>
<keyword evidence="2" id="KW-1133">Transmembrane helix</keyword>
<sequence length="159" mass="18261">MTPNDKYEIYYYKRNAQFFIIVLCVFAIVSSSYGEVSHRSTRRSKYNYIVRCTRRFTPGLCMDPVIPVWTFVFHQQNCTTGARIASPHTLDACVDANRWSTYKSARRDSGDDADGTDIEEDEYDPPRIEHNLNGPAPTLDVKTADHNDWAVTVDIDDVR</sequence>
<feature type="compositionally biased region" description="Acidic residues" evidence="1">
    <location>
        <begin position="111"/>
        <end position="123"/>
    </location>
</feature>
<gene>
    <name evidence="3" type="primary">jg12083</name>
    <name evidence="3" type="ORF">PAEG_LOCUS5562</name>
</gene>
<dbReference type="EMBL" id="CAKXAJ010018391">
    <property type="protein sequence ID" value="CAH2217679.1"/>
    <property type="molecule type" value="Genomic_DNA"/>
</dbReference>
<feature type="transmembrane region" description="Helical" evidence="2">
    <location>
        <begin position="16"/>
        <end position="36"/>
    </location>
</feature>
<accession>A0A8S4QWG9</accession>
<keyword evidence="2" id="KW-0472">Membrane</keyword>
<evidence type="ECO:0000256" key="1">
    <source>
        <dbReference type="SAM" id="MobiDB-lite"/>
    </source>
</evidence>